<evidence type="ECO:0000256" key="3">
    <source>
        <dbReference type="ARBA" id="ARBA00022475"/>
    </source>
</evidence>
<name>I8TRN8_9FIRM</name>
<dbReference type="Gene3D" id="3.40.50.300">
    <property type="entry name" value="P-loop containing nucleotide triphosphate hydrolases"/>
    <property type="match status" value="1"/>
</dbReference>
<dbReference type="GO" id="GO:0005886">
    <property type="term" value="C:plasma membrane"/>
    <property type="evidence" value="ECO:0007669"/>
    <property type="project" value="UniProtKB-SubCell"/>
</dbReference>
<dbReference type="GO" id="GO:0005524">
    <property type="term" value="F:ATP binding"/>
    <property type="evidence" value="ECO:0007669"/>
    <property type="project" value="UniProtKB-KW"/>
</dbReference>
<evidence type="ECO:0000256" key="5">
    <source>
        <dbReference type="ARBA" id="ARBA00022741"/>
    </source>
</evidence>
<evidence type="ECO:0000313" key="11">
    <source>
        <dbReference type="EMBL" id="AJQ25583.1"/>
    </source>
</evidence>
<evidence type="ECO:0000256" key="4">
    <source>
        <dbReference type="ARBA" id="ARBA00022496"/>
    </source>
</evidence>
<accession>I8TRN8</accession>
<dbReference type="EMBL" id="CP010978">
    <property type="protein sequence ID" value="AJQ25583.1"/>
    <property type="molecule type" value="Genomic_DNA"/>
</dbReference>
<evidence type="ECO:0000256" key="8">
    <source>
        <dbReference type="ARBA" id="ARBA00023065"/>
    </source>
</evidence>
<dbReference type="FunFam" id="3.40.50.300:FF:000134">
    <property type="entry name" value="Iron-enterobactin ABC transporter ATP-binding protein"/>
    <property type="match status" value="1"/>
</dbReference>
<sequence>MRPTSSIFWQKADTNERMMNLNSIATENLAVVYEDNLVVNGLNMQIPQGKITAIIGPNGCGKSTVLKTVGRILKPKNGMVYLNGDDIRRLTTKEVAQKMAILPQSPQAPAGLTVGELVAYGRFPYQRGLDKLKPEDNKIIAWALEVTKLTELETTTVDNLSGGQRQRVWIAMALAQQTDLILLDEPTTYLDLSYQLEVLELLYRLNREQGRTIVMVLHDLNLAARFADYMVAIRCGNIICHGVPEEIMTTKVLRETFRIDAKIVTEPRTGRPTCISYDLIKENEPRPYMKEGAK</sequence>
<proteinExistence type="predicted"/>
<reference evidence="12" key="2">
    <citation type="submission" date="2015-02" db="EMBL/GenBank/DDBJ databases">
        <title>Complete Genome Sequence of Pelosinus fermentans JBW45.</title>
        <authorList>
            <person name="De Leon K.B."/>
            <person name="Utturkar S.M."/>
            <person name="Camilleri L.B."/>
            <person name="Arkin A.P."/>
            <person name="Fields M.W."/>
            <person name="Brown S.D."/>
            <person name="Wall J.D."/>
        </authorList>
    </citation>
    <scope>NUCLEOTIDE SEQUENCE [LARGE SCALE GENOMIC DNA]</scope>
    <source>
        <strain evidence="12">JBW45</strain>
    </source>
</reference>
<dbReference type="SMART" id="SM00382">
    <property type="entry name" value="AAA"/>
    <property type="match status" value="1"/>
</dbReference>
<evidence type="ECO:0000256" key="2">
    <source>
        <dbReference type="ARBA" id="ARBA00022448"/>
    </source>
</evidence>
<evidence type="ECO:0000256" key="6">
    <source>
        <dbReference type="ARBA" id="ARBA00022840"/>
    </source>
</evidence>
<keyword evidence="6" id="KW-0067">ATP-binding</keyword>
<dbReference type="InterPro" id="IPR051535">
    <property type="entry name" value="Siderophore_ABC-ATPase"/>
</dbReference>
<dbReference type="STRING" id="1192197.JBW_00231"/>
<dbReference type="GO" id="GO:0016887">
    <property type="term" value="F:ATP hydrolysis activity"/>
    <property type="evidence" value="ECO:0007669"/>
    <property type="project" value="InterPro"/>
</dbReference>
<dbReference type="PANTHER" id="PTHR42771">
    <property type="entry name" value="IRON(3+)-HYDROXAMATE IMPORT ATP-BINDING PROTEIN FHUC"/>
    <property type="match status" value="1"/>
</dbReference>
<gene>
    <name evidence="11" type="ORF">JBW_00231</name>
</gene>
<dbReference type="Pfam" id="PF00005">
    <property type="entry name" value="ABC_tran"/>
    <property type="match status" value="1"/>
</dbReference>
<evidence type="ECO:0000256" key="7">
    <source>
        <dbReference type="ARBA" id="ARBA00023004"/>
    </source>
</evidence>
<reference evidence="11 12" key="1">
    <citation type="journal article" date="2015" name="Genome Announc.">
        <title>Complete Genome Sequence of Pelosinus fermentans JBW45, a Member of a Remarkably Competitive Group of Negativicutes in the Firmicutes Phylum.</title>
        <authorList>
            <person name="De Leon K.B."/>
            <person name="Utturkar S.M."/>
            <person name="Camilleri L.B."/>
            <person name="Elias D.A."/>
            <person name="Arkin A.P."/>
            <person name="Fields M.W."/>
            <person name="Brown S.D."/>
            <person name="Wall J.D."/>
        </authorList>
    </citation>
    <scope>NUCLEOTIDE SEQUENCE [LARGE SCALE GENOMIC DNA]</scope>
    <source>
        <strain evidence="11 12">JBW45</strain>
    </source>
</reference>
<dbReference type="InterPro" id="IPR017871">
    <property type="entry name" value="ABC_transporter-like_CS"/>
</dbReference>
<keyword evidence="2" id="KW-0813">Transport</keyword>
<keyword evidence="11" id="KW-0378">Hydrolase</keyword>
<evidence type="ECO:0000313" key="12">
    <source>
        <dbReference type="Proteomes" id="UP000005361"/>
    </source>
</evidence>
<keyword evidence="3" id="KW-1003">Cell membrane</keyword>
<dbReference type="GO" id="GO:0006826">
    <property type="term" value="P:iron ion transport"/>
    <property type="evidence" value="ECO:0007669"/>
    <property type="project" value="UniProtKB-KW"/>
</dbReference>
<dbReference type="HOGENOM" id="CLU_000604_1_11_9"/>
<dbReference type="Proteomes" id="UP000005361">
    <property type="component" value="Chromosome"/>
</dbReference>
<dbReference type="InterPro" id="IPR027417">
    <property type="entry name" value="P-loop_NTPase"/>
</dbReference>
<organism evidence="11 12">
    <name type="scientific">Pelosinus fermentans JBW45</name>
    <dbReference type="NCBI Taxonomy" id="1192197"/>
    <lineage>
        <taxon>Bacteria</taxon>
        <taxon>Bacillati</taxon>
        <taxon>Bacillota</taxon>
        <taxon>Negativicutes</taxon>
        <taxon>Selenomonadales</taxon>
        <taxon>Sporomusaceae</taxon>
        <taxon>Pelosinus</taxon>
    </lineage>
</organism>
<keyword evidence="7" id="KW-0408">Iron</keyword>
<dbReference type="AlphaFoldDB" id="I8TRN8"/>
<dbReference type="KEGG" id="pft:JBW_00231"/>
<dbReference type="InterPro" id="IPR003439">
    <property type="entry name" value="ABC_transporter-like_ATP-bd"/>
</dbReference>
<dbReference type="CDD" id="cd03214">
    <property type="entry name" value="ABC_Iron-Siderophores_B12_Hemin"/>
    <property type="match status" value="1"/>
</dbReference>
<dbReference type="InterPro" id="IPR003593">
    <property type="entry name" value="AAA+_ATPase"/>
</dbReference>
<dbReference type="PROSITE" id="PS00211">
    <property type="entry name" value="ABC_TRANSPORTER_1"/>
    <property type="match status" value="1"/>
</dbReference>
<keyword evidence="8" id="KW-0406">Ion transport</keyword>
<feature type="domain" description="ABC transporter" evidence="10">
    <location>
        <begin position="24"/>
        <end position="260"/>
    </location>
</feature>
<protein>
    <submittedName>
        <fullName evidence="11">Iron-chelate-transporting ATPase</fullName>
        <ecNumber evidence="11">3.6.3.34</ecNumber>
    </submittedName>
</protein>
<keyword evidence="9" id="KW-0472">Membrane</keyword>
<keyword evidence="4" id="KW-0410">Iron transport</keyword>
<keyword evidence="5" id="KW-0547">Nucleotide-binding</keyword>
<evidence type="ECO:0000259" key="10">
    <source>
        <dbReference type="PROSITE" id="PS50893"/>
    </source>
</evidence>
<dbReference type="PROSITE" id="PS50893">
    <property type="entry name" value="ABC_TRANSPORTER_2"/>
    <property type="match status" value="1"/>
</dbReference>
<dbReference type="PANTHER" id="PTHR42771:SF4">
    <property type="entry name" value="IRON(3+)-HYDROXAMATE IMPORT ATP-BINDING PROTEIN FHUC"/>
    <property type="match status" value="1"/>
</dbReference>
<comment type="subcellular location">
    <subcellularLocation>
        <location evidence="1">Cell membrane</location>
        <topology evidence="1">Peripheral membrane protein</topology>
    </subcellularLocation>
</comment>
<dbReference type="SUPFAM" id="SSF52540">
    <property type="entry name" value="P-loop containing nucleoside triphosphate hydrolases"/>
    <property type="match status" value="1"/>
</dbReference>
<evidence type="ECO:0000256" key="9">
    <source>
        <dbReference type="ARBA" id="ARBA00023136"/>
    </source>
</evidence>
<evidence type="ECO:0000256" key="1">
    <source>
        <dbReference type="ARBA" id="ARBA00004202"/>
    </source>
</evidence>
<dbReference type="EC" id="3.6.3.34" evidence="11"/>